<evidence type="ECO:0000256" key="5">
    <source>
        <dbReference type="ARBA" id="ARBA00022741"/>
    </source>
</evidence>
<keyword evidence="4 9" id="KW-0812">Transmembrane</keyword>
<comment type="similarity">
    <text evidence="2">Belongs to the ABC transporter superfamily. ABCC family. Conjugate transporter (TC 3.A.1.208) subfamily.</text>
</comment>
<dbReference type="AlphaFoldDB" id="A0A2G8SPM5"/>
<organism evidence="12 13">
    <name type="scientific">Ganoderma sinense ZZ0214-1</name>
    <dbReference type="NCBI Taxonomy" id="1077348"/>
    <lineage>
        <taxon>Eukaryota</taxon>
        <taxon>Fungi</taxon>
        <taxon>Dikarya</taxon>
        <taxon>Basidiomycota</taxon>
        <taxon>Agaricomycotina</taxon>
        <taxon>Agaricomycetes</taxon>
        <taxon>Polyporales</taxon>
        <taxon>Polyporaceae</taxon>
        <taxon>Ganoderma</taxon>
    </lineage>
</organism>
<dbReference type="Pfam" id="PF00005">
    <property type="entry name" value="ABC_tran"/>
    <property type="match status" value="2"/>
</dbReference>
<proteinExistence type="inferred from homology"/>
<dbReference type="GO" id="GO:0140359">
    <property type="term" value="F:ABC-type transporter activity"/>
    <property type="evidence" value="ECO:0007669"/>
    <property type="project" value="InterPro"/>
</dbReference>
<feature type="transmembrane region" description="Helical" evidence="9">
    <location>
        <begin position="337"/>
        <end position="356"/>
    </location>
</feature>
<evidence type="ECO:0000256" key="7">
    <source>
        <dbReference type="ARBA" id="ARBA00022989"/>
    </source>
</evidence>
<feature type="transmembrane region" description="Helical" evidence="9">
    <location>
        <begin position="362"/>
        <end position="381"/>
    </location>
</feature>
<reference evidence="12 13" key="1">
    <citation type="journal article" date="2015" name="Sci. Rep.">
        <title>Chromosome-level genome map provides insights into diverse defense mechanisms in the medicinal fungus Ganoderma sinense.</title>
        <authorList>
            <person name="Zhu Y."/>
            <person name="Xu J."/>
            <person name="Sun C."/>
            <person name="Zhou S."/>
            <person name="Xu H."/>
            <person name="Nelson D.R."/>
            <person name="Qian J."/>
            <person name="Song J."/>
            <person name="Luo H."/>
            <person name="Xiang L."/>
            <person name="Li Y."/>
            <person name="Xu Z."/>
            <person name="Ji A."/>
            <person name="Wang L."/>
            <person name="Lu S."/>
            <person name="Hayward A."/>
            <person name="Sun W."/>
            <person name="Li X."/>
            <person name="Schwartz D.C."/>
            <person name="Wang Y."/>
            <person name="Chen S."/>
        </authorList>
    </citation>
    <scope>NUCLEOTIDE SEQUENCE [LARGE SCALE GENOMIC DNA]</scope>
    <source>
        <strain evidence="12 13">ZZ0214-1</strain>
    </source>
</reference>
<feature type="transmembrane region" description="Helical" evidence="9">
    <location>
        <begin position="305"/>
        <end position="325"/>
    </location>
</feature>
<keyword evidence="13" id="KW-1185">Reference proteome</keyword>
<feature type="domain" description="ABC transporter" evidence="10">
    <location>
        <begin position="544"/>
        <end position="787"/>
    </location>
</feature>
<feature type="transmembrane region" description="Helical" evidence="9">
    <location>
        <begin position="265"/>
        <end position="285"/>
    </location>
</feature>
<dbReference type="InterPro" id="IPR050173">
    <property type="entry name" value="ABC_transporter_C-like"/>
</dbReference>
<dbReference type="InterPro" id="IPR011527">
    <property type="entry name" value="ABC1_TM_dom"/>
</dbReference>
<dbReference type="PROSITE" id="PS50929">
    <property type="entry name" value="ABC_TM1F"/>
    <property type="match status" value="1"/>
</dbReference>
<evidence type="ECO:0000259" key="10">
    <source>
        <dbReference type="PROSITE" id="PS50893"/>
    </source>
</evidence>
<accession>A0A2G8SPM5</accession>
<dbReference type="PANTHER" id="PTHR24223">
    <property type="entry name" value="ATP-BINDING CASSETTE SUB-FAMILY C"/>
    <property type="match status" value="1"/>
</dbReference>
<dbReference type="EMBL" id="AYKW01000003">
    <property type="protein sequence ID" value="PIL35714.1"/>
    <property type="molecule type" value="Genomic_DNA"/>
</dbReference>
<dbReference type="Pfam" id="PF00664">
    <property type="entry name" value="ABC_membrane"/>
    <property type="match status" value="1"/>
</dbReference>
<dbReference type="InterPro" id="IPR003439">
    <property type="entry name" value="ABC_transporter-like_ATP-bd"/>
</dbReference>
<evidence type="ECO:0000256" key="8">
    <source>
        <dbReference type="ARBA" id="ARBA00023136"/>
    </source>
</evidence>
<dbReference type="Gene3D" id="3.40.50.300">
    <property type="entry name" value="P-loop containing nucleotide triphosphate hydrolases"/>
    <property type="match status" value="2"/>
</dbReference>
<evidence type="ECO:0000256" key="6">
    <source>
        <dbReference type="ARBA" id="ARBA00022840"/>
    </source>
</evidence>
<feature type="transmembrane region" description="Helical" evidence="9">
    <location>
        <begin position="229"/>
        <end position="253"/>
    </location>
</feature>
<dbReference type="FunFam" id="1.20.1560.10:FF:000010">
    <property type="entry name" value="Multidrug resistance-associated ABC transporter"/>
    <property type="match status" value="1"/>
</dbReference>
<dbReference type="PANTHER" id="PTHR24223:SF456">
    <property type="entry name" value="MULTIDRUG RESISTANCE-ASSOCIATED PROTEIN LETHAL(2)03659"/>
    <property type="match status" value="1"/>
</dbReference>
<dbReference type="STRING" id="1077348.A0A2G8SPM5"/>
<gene>
    <name evidence="12" type="ORF">GSI_02444</name>
</gene>
<dbReference type="PROSITE" id="PS00211">
    <property type="entry name" value="ABC_TRANSPORTER_1"/>
    <property type="match status" value="1"/>
</dbReference>
<dbReference type="Proteomes" id="UP000230002">
    <property type="component" value="Unassembled WGS sequence"/>
</dbReference>
<dbReference type="FunFam" id="3.40.50.300:FF:000565">
    <property type="entry name" value="ABC bile acid transporter"/>
    <property type="match status" value="1"/>
</dbReference>
<evidence type="ECO:0000256" key="1">
    <source>
        <dbReference type="ARBA" id="ARBA00004141"/>
    </source>
</evidence>
<dbReference type="InterPro" id="IPR036640">
    <property type="entry name" value="ABC1_TM_sf"/>
</dbReference>
<dbReference type="CDD" id="cd03244">
    <property type="entry name" value="ABCC_MRP_domain2"/>
    <property type="match status" value="1"/>
</dbReference>
<sequence length="804" mass="89084">MASFLMNKESFLPSIHSTGKLSSKRLSSRTCSCWRMIGEKGINLSGGQKQRVNIARALYYNADIVIFDDPLSAVDAHVGKALFADAIIGALRNNGKTVILVTHALHFLSQCDYIYTLENGRIEEQGTYIDLMANGKEFARLMGEYGGETKDEKEDAVEKADVTEAAKQEAPAQLDIAKNKAEAVQRKGAGTGKLEGRLIVKEKRTTGSVSWAVYGDYLKAGNAYWTAPILVLCMFAMQCSSVMNSYTLVWWQANTWNRPNSFYQTLYGCLGVGQSLFTFGVGSVMDEMGFLVSQNLHHYSIRNIFYAPMSFFDTTPMGRILSVFGKDIENIDNQLPVSMRLLVLTIANVIGSIVLITVVEHYFIIAAAVIALGYSYFAAFYRASARELKRLDNILRSLLYAHFSESLSGLSTIRSYGEVNRFVRDNEYYIDLENRAGYLTTTNQRWLAIRLDFLGGITTFIVALLAVSNASGIDPAQIGLVLTYTTSLTQLCGMVTRQSAEVENYMSSVERILQYSRDDVIAQEAPHEIPGHKPAPEWPAKGAIEFNDVHMRYRPGLPLVLKGLSMQVHGGEKIGVVGRTGAGKSTLMLALFRIVELASGSIKVDDVDISRIGLKDLRSKISIIPQDPLLFSGTIRSNLDPFNLYTDAELWDALHRSFLVESPKADADGTHTPTSRFNLDTVIDSEGSNLSVGERSLLSLARALVKDSQVVVLDEATASVDLETDAKIQHTIQTQFRHKTLLCIAHRLRTIISYDRILVLDSGKIAEFDSPQNLFNVPSSIFRGMCERSGITLDEIDRTRSKMA</sequence>
<dbReference type="InterPro" id="IPR003593">
    <property type="entry name" value="AAA+_ATPase"/>
</dbReference>
<protein>
    <submittedName>
        <fullName evidence="12">ATP-binding cassette transporter</fullName>
    </submittedName>
</protein>
<keyword evidence="6 12" id="KW-0067">ATP-binding</keyword>
<keyword evidence="3" id="KW-0813">Transport</keyword>
<dbReference type="InterPro" id="IPR027417">
    <property type="entry name" value="P-loop_NTPase"/>
</dbReference>
<dbReference type="GO" id="GO:0016887">
    <property type="term" value="F:ATP hydrolysis activity"/>
    <property type="evidence" value="ECO:0007669"/>
    <property type="project" value="InterPro"/>
</dbReference>
<dbReference type="GO" id="GO:0016020">
    <property type="term" value="C:membrane"/>
    <property type="evidence" value="ECO:0007669"/>
    <property type="project" value="UniProtKB-SubCell"/>
</dbReference>
<evidence type="ECO:0000256" key="2">
    <source>
        <dbReference type="ARBA" id="ARBA00009726"/>
    </source>
</evidence>
<dbReference type="GO" id="GO:0005524">
    <property type="term" value="F:ATP binding"/>
    <property type="evidence" value="ECO:0007669"/>
    <property type="project" value="UniProtKB-KW"/>
</dbReference>
<comment type="caution">
    <text evidence="12">The sequence shown here is derived from an EMBL/GenBank/DDBJ whole genome shotgun (WGS) entry which is preliminary data.</text>
</comment>
<dbReference type="CDD" id="cd18606">
    <property type="entry name" value="ABC_6TM_YOR1_D2_like"/>
    <property type="match status" value="1"/>
</dbReference>
<dbReference type="SMART" id="SM00382">
    <property type="entry name" value="AAA"/>
    <property type="match status" value="1"/>
</dbReference>
<evidence type="ECO:0000256" key="4">
    <source>
        <dbReference type="ARBA" id="ARBA00022692"/>
    </source>
</evidence>
<evidence type="ECO:0000256" key="3">
    <source>
        <dbReference type="ARBA" id="ARBA00022448"/>
    </source>
</evidence>
<keyword evidence="7 9" id="KW-1133">Transmembrane helix</keyword>
<dbReference type="SUPFAM" id="SSF90123">
    <property type="entry name" value="ABC transporter transmembrane region"/>
    <property type="match status" value="1"/>
</dbReference>
<evidence type="ECO:0000259" key="11">
    <source>
        <dbReference type="PROSITE" id="PS50929"/>
    </source>
</evidence>
<evidence type="ECO:0000313" key="13">
    <source>
        <dbReference type="Proteomes" id="UP000230002"/>
    </source>
</evidence>
<dbReference type="InterPro" id="IPR017871">
    <property type="entry name" value="ABC_transporter-like_CS"/>
</dbReference>
<feature type="transmembrane region" description="Helical" evidence="9">
    <location>
        <begin position="447"/>
        <end position="467"/>
    </location>
</feature>
<dbReference type="SUPFAM" id="SSF52540">
    <property type="entry name" value="P-loop containing nucleoside triphosphate hydrolases"/>
    <property type="match status" value="2"/>
</dbReference>
<dbReference type="Gene3D" id="1.20.1560.10">
    <property type="entry name" value="ABC transporter type 1, transmembrane domain"/>
    <property type="match status" value="1"/>
</dbReference>
<feature type="domain" description="ABC transmembrane type-1" evidence="11">
    <location>
        <begin position="229"/>
        <end position="504"/>
    </location>
</feature>
<name>A0A2G8SPM5_9APHY</name>
<evidence type="ECO:0000256" key="9">
    <source>
        <dbReference type="SAM" id="Phobius"/>
    </source>
</evidence>
<evidence type="ECO:0000313" key="12">
    <source>
        <dbReference type="EMBL" id="PIL35714.1"/>
    </source>
</evidence>
<keyword evidence="8 9" id="KW-0472">Membrane</keyword>
<keyword evidence="5" id="KW-0547">Nucleotide-binding</keyword>
<dbReference type="OrthoDB" id="6500128at2759"/>
<dbReference type="PROSITE" id="PS50893">
    <property type="entry name" value="ABC_TRANSPORTER_2"/>
    <property type="match status" value="1"/>
</dbReference>
<comment type="subcellular location">
    <subcellularLocation>
        <location evidence="1">Membrane</location>
        <topology evidence="1">Multi-pass membrane protein</topology>
    </subcellularLocation>
</comment>